<accession>A0A076ECS7</accession>
<dbReference type="EMBL" id="CP008947">
    <property type="protein sequence ID" value="AII03391.1"/>
    <property type="molecule type" value="Genomic_DNA"/>
</dbReference>
<dbReference type="Pfam" id="PF02627">
    <property type="entry name" value="CMD"/>
    <property type="match status" value="1"/>
</dbReference>
<evidence type="ECO:0000313" key="3">
    <source>
        <dbReference type="Proteomes" id="UP000028488"/>
    </source>
</evidence>
<dbReference type="RefSeq" id="WP_128638371.1">
    <property type="nucleotide sequence ID" value="NZ_CP008947.1"/>
</dbReference>
<dbReference type="InterPro" id="IPR003779">
    <property type="entry name" value="CMD-like"/>
</dbReference>
<feature type="domain" description="Carboxymuconolactone decarboxylase-like" evidence="1">
    <location>
        <begin position="146"/>
        <end position="229"/>
    </location>
</feature>
<sequence length="236" mass="26427">MTEHTRRRMVQIRGEVPAEWENLLDLDPTFAEAFAAYLASAYESDVLPAHVRELLLLAHDASVTVRDVGGVELRVRRALEFGATEREVLDVLFLLPFIAIHGLSEGLPLVFDRDRYGVPDATRGPYWAAFEERFPGVHGMMAAELPRFFDAYRNLGEVIWHQAELEPHWRELALVVADMSTTHLFTEGAAIHIQNALRYGATKDQVVAALALTSTFASTAVELGVRAIASYRARNR</sequence>
<protein>
    <submittedName>
        <fullName evidence="2">Carboxymuconolactone decarboxylase</fullName>
    </submittedName>
</protein>
<dbReference type="PANTHER" id="PTHR33930:SF2">
    <property type="entry name" value="BLR3452 PROTEIN"/>
    <property type="match status" value="1"/>
</dbReference>
<dbReference type="SUPFAM" id="SSF69118">
    <property type="entry name" value="AhpD-like"/>
    <property type="match status" value="2"/>
</dbReference>
<gene>
    <name evidence="2" type="ORF">EP51_01580</name>
</gene>
<organism evidence="2 3">
    <name type="scientific">Rhodococcus opacus</name>
    <name type="common">Nocardia opaca</name>
    <dbReference type="NCBI Taxonomy" id="37919"/>
    <lineage>
        <taxon>Bacteria</taxon>
        <taxon>Bacillati</taxon>
        <taxon>Actinomycetota</taxon>
        <taxon>Actinomycetes</taxon>
        <taxon>Mycobacteriales</taxon>
        <taxon>Nocardiaceae</taxon>
        <taxon>Rhodococcus</taxon>
    </lineage>
</organism>
<proteinExistence type="predicted"/>
<dbReference type="eggNOG" id="COG0599">
    <property type="taxonomic scope" value="Bacteria"/>
</dbReference>
<reference evidence="2 3" key="1">
    <citation type="submission" date="2014-07" db="EMBL/GenBank/DDBJ databases">
        <title>Genome Sequence of Rhodococcus opacus Strain R7, a Biodegrader of Mono- and Polycyclic Aromatic Hydrocarbons.</title>
        <authorList>
            <person name="Di Gennaro P."/>
            <person name="Zampolli J."/>
            <person name="Presti I."/>
            <person name="Cappelletti M."/>
            <person name="D'Ursi P."/>
            <person name="Orro A."/>
            <person name="Mezzelani A."/>
            <person name="Milanesi L."/>
        </authorList>
    </citation>
    <scope>NUCLEOTIDE SEQUENCE [LARGE SCALE GENOMIC DNA]</scope>
    <source>
        <strain evidence="2 3">R7</strain>
    </source>
</reference>
<dbReference type="Gene3D" id="1.20.1290.10">
    <property type="entry name" value="AhpD-like"/>
    <property type="match status" value="1"/>
</dbReference>
<evidence type="ECO:0000259" key="1">
    <source>
        <dbReference type="Pfam" id="PF02627"/>
    </source>
</evidence>
<name>A0A076ECS7_RHOOP</name>
<dbReference type="Proteomes" id="UP000028488">
    <property type="component" value="Chromosome"/>
</dbReference>
<dbReference type="AlphaFoldDB" id="A0A076ECS7"/>
<dbReference type="InterPro" id="IPR029032">
    <property type="entry name" value="AhpD-like"/>
</dbReference>
<dbReference type="PANTHER" id="PTHR33930">
    <property type="entry name" value="ALKYL HYDROPEROXIDE REDUCTASE AHPD"/>
    <property type="match status" value="1"/>
</dbReference>
<evidence type="ECO:0000313" key="2">
    <source>
        <dbReference type="EMBL" id="AII03391.1"/>
    </source>
</evidence>
<dbReference type="GO" id="GO:0051920">
    <property type="term" value="F:peroxiredoxin activity"/>
    <property type="evidence" value="ECO:0007669"/>
    <property type="project" value="InterPro"/>
</dbReference>